<evidence type="ECO:0000256" key="2">
    <source>
        <dbReference type="ARBA" id="ARBA00022722"/>
    </source>
</evidence>
<dbReference type="InterPro" id="IPR020568">
    <property type="entry name" value="Ribosomal_Su5_D2-typ_SF"/>
</dbReference>
<comment type="similarity">
    <text evidence="6">Belongs to the RnpA family.</text>
</comment>
<dbReference type="PANTHER" id="PTHR33992:SF1">
    <property type="entry name" value="RIBONUCLEASE P PROTEIN COMPONENT"/>
    <property type="match status" value="1"/>
</dbReference>
<evidence type="ECO:0000256" key="6">
    <source>
        <dbReference type="HAMAP-Rule" id="MF_00227"/>
    </source>
</evidence>
<comment type="subunit">
    <text evidence="6">Consists of a catalytic RNA component (M1 or rnpB) and a protein subunit.</text>
</comment>
<dbReference type="RefSeq" id="WP_379936649.1">
    <property type="nucleotide sequence ID" value="NZ_JBHTHY010000028.1"/>
</dbReference>
<dbReference type="EMBL" id="JBHTHY010000028">
    <property type="protein sequence ID" value="MFD0799664.1"/>
    <property type="molecule type" value="Genomic_DNA"/>
</dbReference>
<comment type="caution">
    <text evidence="8">The sequence shown here is derived from an EMBL/GenBank/DDBJ whole genome shotgun (WGS) entry which is preliminary data.</text>
</comment>
<accession>A0ABW3BBE9</accession>
<keyword evidence="1 6" id="KW-0819">tRNA processing</keyword>
<evidence type="ECO:0000256" key="4">
    <source>
        <dbReference type="ARBA" id="ARBA00022801"/>
    </source>
</evidence>
<protein>
    <recommendedName>
        <fullName evidence="6 7">Ribonuclease P protein component</fullName>
        <shortName evidence="6">RNase P protein</shortName>
        <shortName evidence="6">RNaseP protein</shortName>
        <ecNumber evidence="6 7">3.1.26.5</ecNumber>
    </recommendedName>
    <alternativeName>
        <fullName evidence="6">Protein C5</fullName>
    </alternativeName>
</protein>
<keyword evidence="4 6" id="KW-0378">Hydrolase</keyword>
<dbReference type="InterPro" id="IPR000100">
    <property type="entry name" value="RNase_P"/>
</dbReference>
<dbReference type="Proteomes" id="UP001597012">
    <property type="component" value="Unassembled WGS sequence"/>
</dbReference>
<evidence type="ECO:0000256" key="7">
    <source>
        <dbReference type="NCBIfam" id="TIGR00188"/>
    </source>
</evidence>
<reference evidence="9" key="1">
    <citation type="journal article" date="2019" name="Int. J. Syst. Evol. Microbiol.">
        <title>The Global Catalogue of Microorganisms (GCM) 10K type strain sequencing project: providing services to taxonomists for standard genome sequencing and annotation.</title>
        <authorList>
            <consortium name="The Broad Institute Genomics Platform"/>
            <consortium name="The Broad Institute Genome Sequencing Center for Infectious Disease"/>
            <person name="Wu L."/>
            <person name="Ma J."/>
        </authorList>
    </citation>
    <scope>NUCLEOTIDE SEQUENCE [LARGE SCALE GENOMIC DNA]</scope>
    <source>
        <strain evidence="9">CCUG 61948</strain>
    </source>
</reference>
<dbReference type="InterPro" id="IPR014721">
    <property type="entry name" value="Ribsml_uS5_D2-typ_fold_subgr"/>
</dbReference>
<keyword evidence="9" id="KW-1185">Reference proteome</keyword>
<dbReference type="HAMAP" id="MF_00227">
    <property type="entry name" value="RNase_P"/>
    <property type="match status" value="1"/>
</dbReference>
<organism evidence="8 9">
    <name type="scientific">Maribacter chungangensis</name>
    <dbReference type="NCBI Taxonomy" id="1069117"/>
    <lineage>
        <taxon>Bacteria</taxon>
        <taxon>Pseudomonadati</taxon>
        <taxon>Bacteroidota</taxon>
        <taxon>Flavobacteriia</taxon>
        <taxon>Flavobacteriales</taxon>
        <taxon>Flavobacteriaceae</taxon>
        <taxon>Maribacter</taxon>
    </lineage>
</organism>
<comment type="function">
    <text evidence="6">RNaseP catalyzes the removal of the 5'-leader sequence from pre-tRNA to produce the mature 5'-terminus. It can also cleave other RNA substrates such as 4.5S RNA. The protein component plays an auxiliary but essential role in vivo by binding to the 5'-leader sequence and broadening the substrate specificity of the ribozyme.</text>
</comment>
<dbReference type="Gene3D" id="3.30.230.10">
    <property type="match status" value="1"/>
</dbReference>
<dbReference type="NCBIfam" id="TIGR00188">
    <property type="entry name" value="rnpA"/>
    <property type="match status" value="1"/>
</dbReference>
<dbReference type="Pfam" id="PF00825">
    <property type="entry name" value="Ribonuclease_P"/>
    <property type="match status" value="1"/>
</dbReference>
<evidence type="ECO:0000256" key="3">
    <source>
        <dbReference type="ARBA" id="ARBA00022759"/>
    </source>
</evidence>
<keyword evidence="2 6" id="KW-0540">Nuclease</keyword>
<dbReference type="PANTHER" id="PTHR33992">
    <property type="entry name" value="RIBONUCLEASE P PROTEIN COMPONENT"/>
    <property type="match status" value="1"/>
</dbReference>
<evidence type="ECO:0000256" key="1">
    <source>
        <dbReference type="ARBA" id="ARBA00022694"/>
    </source>
</evidence>
<gene>
    <name evidence="6 8" type="primary">rnpA</name>
    <name evidence="8" type="ORF">ACFQZJ_19500</name>
</gene>
<evidence type="ECO:0000313" key="9">
    <source>
        <dbReference type="Proteomes" id="UP001597012"/>
    </source>
</evidence>
<sequence>MQFTFPKKEKLKSKTRIAQLFLEGKTITVFPIKLIYLKVDQQDAVVQAGVAVPKKNFKSAVKRNHLKRLLREAYRLNKGLVVNNTEDSFAFLFLYIGKETPPFGIVEKKMTLLLRKFNARTTEKASSAKDDIKEQ</sequence>
<evidence type="ECO:0000313" key="8">
    <source>
        <dbReference type="EMBL" id="MFD0799664.1"/>
    </source>
</evidence>
<dbReference type="SUPFAM" id="SSF54211">
    <property type="entry name" value="Ribosomal protein S5 domain 2-like"/>
    <property type="match status" value="1"/>
</dbReference>
<comment type="catalytic activity">
    <reaction evidence="6">
        <text>Endonucleolytic cleavage of RNA, removing 5'-extranucleotides from tRNA precursor.</text>
        <dbReference type="EC" id="3.1.26.5"/>
    </reaction>
</comment>
<evidence type="ECO:0000256" key="5">
    <source>
        <dbReference type="ARBA" id="ARBA00022884"/>
    </source>
</evidence>
<proteinExistence type="inferred from homology"/>
<keyword evidence="3 6" id="KW-0255">Endonuclease</keyword>
<dbReference type="EC" id="3.1.26.5" evidence="6 7"/>
<keyword evidence="5 6" id="KW-0694">RNA-binding</keyword>
<dbReference type="GO" id="GO:0004526">
    <property type="term" value="F:ribonuclease P activity"/>
    <property type="evidence" value="ECO:0007669"/>
    <property type="project" value="UniProtKB-EC"/>
</dbReference>
<name>A0ABW3BBE9_9FLAO</name>